<keyword evidence="5" id="KW-0046">Antibiotic resistance</keyword>
<dbReference type="PANTHER" id="PTHR42711:SF13">
    <property type="entry name" value="ABC TRANSPORTER, ATP-BINDING PROTEIN"/>
    <property type="match status" value="1"/>
</dbReference>
<dbReference type="InterPro" id="IPR003439">
    <property type="entry name" value="ABC_transporter-like_ATP-bd"/>
</dbReference>
<dbReference type="SMART" id="SM00382">
    <property type="entry name" value="AAA"/>
    <property type="match status" value="1"/>
</dbReference>
<dbReference type="InterPro" id="IPR050763">
    <property type="entry name" value="ABC_transporter_ATP-binding"/>
</dbReference>
<name>A0ABN6MDN1_9ACTN</name>
<evidence type="ECO:0000256" key="4">
    <source>
        <dbReference type="ARBA" id="ARBA00022840"/>
    </source>
</evidence>
<keyword evidence="4 7" id="KW-0067">ATP-binding</keyword>
<evidence type="ECO:0000256" key="2">
    <source>
        <dbReference type="ARBA" id="ARBA00022448"/>
    </source>
</evidence>
<dbReference type="CDD" id="cd03230">
    <property type="entry name" value="ABC_DR_subfamily_A"/>
    <property type="match status" value="1"/>
</dbReference>
<evidence type="ECO:0000313" key="8">
    <source>
        <dbReference type="Proteomes" id="UP001320544"/>
    </source>
</evidence>
<keyword evidence="8" id="KW-1185">Reference proteome</keyword>
<dbReference type="PROSITE" id="PS50893">
    <property type="entry name" value="ABC_TRANSPORTER_2"/>
    <property type="match status" value="1"/>
</dbReference>
<evidence type="ECO:0000256" key="5">
    <source>
        <dbReference type="ARBA" id="ARBA00023251"/>
    </source>
</evidence>
<dbReference type="PROSITE" id="PS00211">
    <property type="entry name" value="ABC_TRANSPORTER_1"/>
    <property type="match status" value="1"/>
</dbReference>
<dbReference type="SUPFAM" id="SSF52540">
    <property type="entry name" value="P-loop containing nucleoside triphosphate hydrolases"/>
    <property type="match status" value="1"/>
</dbReference>
<accession>A0ABN6MDN1</accession>
<dbReference type="InterPro" id="IPR017871">
    <property type="entry name" value="ABC_transporter-like_CS"/>
</dbReference>
<dbReference type="GO" id="GO:0005524">
    <property type="term" value="F:ATP binding"/>
    <property type="evidence" value="ECO:0007669"/>
    <property type="project" value="UniProtKB-KW"/>
</dbReference>
<dbReference type="Pfam" id="PF00005">
    <property type="entry name" value="ABC_tran"/>
    <property type="match status" value="1"/>
</dbReference>
<keyword evidence="2" id="KW-0813">Transport</keyword>
<evidence type="ECO:0000259" key="6">
    <source>
        <dbReference type="PROSITE" id="PS50893"/>
    </source>
</evidence>
<comment type="subcellular location">
    <subcellularLocation>
        <location evidence="1">Cell membrane</location>
        <topology evidence="1">Peripheral membrane protein</topology>
    </subcellularLocation>
</comment>
<reference evidence="7 8" key="1">
    <citation type="submission" date="2022-01" db="EMBL/GenBank/DDBJ databases">
        <title>Novel bile acid biosynthetic pathways are enriched in the microbiome of centenarians.</title>
        <authorList>
            <person name="Sato Y."/>
            <person name="Atarashi K."/>
            <person name="Plichta R.D."/>
            <person name="Arai Y."/>
            <person name="Sasajima S."/>
            <person name="Kearney M.S."/>
            <person name="Suda W."/>
            <person name="Takeshita K."/>
            <person name="Sasaki T."/>
            <person name="Okamoto S."/>
            <person name="Skelly N.A."/>
            <person name="Okamura Y."/>
            <person name="Vlamakis H."/>
            <person name="Li Y."/>
            <person name="Tanoue T."/>
            <person name="Takei H."/>
            <person name="Nittono H."/>
            <person name="Narushima S."/>
            <person name="Irie J."/>
            <person name="Itoh H."/>
            <person name="Moriya K."/>
            <person name="Sugiura Y."/>
            <person name="Suematsu M."/>
            <person name="Moritoki N."/>
            <person name="Shibata S."/>
            <person name="Littman R.D."/>
            <person name="Fischbach A.M."/>
            <person name="Uwamino Y."/>
            <person name="Inoue T."/>
            <person name="Honda A."/>
            <person name="Hattori M."/>
            <person name="Murai T."/>
            <person name="Xavier J.R."/>
            <person name="Hirose N."/>
            <person name="Honda K."/>
        </authorList>
    </citation>
    <scope>NUCLEOTIDE SEQUENCE [LARGE SCALE GENOMIC DNA]</scope>
    <source>
        <strain evidence="7 8">CE91-St30</strain>
    </source>
</reference>
<gene>
    <name evidence="7" type="primary">bcrA</name>
    <name evidence="7" type="ORF">CE91St30_01040</name>
</gene>
<organism evidence="7 8">
    <name type="scientific">Raoultibacter timonensis</name>
    <dbReference type="NCBI Taxonomy" id="1907662"/>
    <lineage>
        <taxon>Bacteria</taxon>
        <taxon>Bacillati</taxon>
        <taxon>Actinomycetota</taxon>
        <taxon>Coriobacteriia</taxon>
        <taxon>Eggerthellales</taxon>
        <taxon>Eggerthellaceae</taxon>
        <taxon>Raoultibacter</taxon>
    </lineage>
</organism>
<feature type="domain" description="ABC transporter" evidence="6">
    <location>
        <begin position="9"/>
        <end position="235"/>
    </location>
</feature>
<dbReference type="EMBL" id="AP025564">
    <property type="protein sequence ID" value="BDE94771.1"/>
    <property type="molecule type" value="Genomic_DNA"/>
</dbReference>
<protein>
    <submittedName>
        <fullName evidence="7">Bacitracin ABC transporter ATP-binding protein</fullName>
    </submittedName>
</protein>
<sequence length="285" mass="31878">MTPMLTRLLSMDRVHLSFKDKRVLDNLTFEVHRGETFGFLGPSGAGKTTTIKLLTRQLTKDSGTVELFSRPIENAHDADYERIGILSDTSSLYERMSIEDNLRFYAKVRGVSESAIAPLLERVGLTDDRKTLVKKCSKGMRQRATLLAALIHNPELLFLDEPTSGLDPAARLEVHRMLKDLHDQKTTIFLTTHDMTEAESLCDRVGILDNGHLVACDTPEALKQRFAQNKVRIVMNDKSIRETTKDAAGAVIIAEALESGKVLSIHSEEPSLNDVFLRLTGKEFE</sequence>
<dbReference type="Gene3D" id="3.40.50.300">
    <property type="entry name" value="P-loop containing nucleotide triphosphate hydrolases"/>
    <property type="match status" value="1"/>
</dbReference>
<dbReference type="InterPro" id="IPR027417">
    <property type="entry name" value="P-loop_NTPase"/>
</dbReference>
<keyword evidence="3" id="KW-0547">Nucleotide-binding</keyword>
<evidence type="ECO:0000313" key="7">
    <source>
        <dbReference type="EMBL" id="BDE94771.1"/>
    </source>
</evidence>
<dbReference type="InterPro" id="IPR003593">
    <property type="entry name" value="AAA+_ATPase"/>
</dbReference>
<evidence type="ECO:0000256" key="3">
    <source>
        <dbReference type="ARBA" id="ARBA00022741"/>
    </source>
</evidence>
<dbReference type="PANTHER" id="PTHR42711">
    <property type="entry name" value="ABC TRANSPORTER ATP-BINDING PROTEIN"/>
    <property type="match status" value="1"/>
</dbReference>
<dbReference type="RefSeq" id="WP_244387557.1">
    <property type="nucleotide sequence ID" value="NZ_AP025564.1"/>
</dbReference>
<evidence type="ECO:0000256" key="1">
    <source>
        <dbReference type="ARBA" id="ARBA00004202"/>
    </source>
</evidence>
<proteinExistence type="predicted"/>
<dbReference type="Proteomes" id="UP001320544">
    <property type="component" value="Chromosome"/>
</dbReference>